<evidence type="ECO:0000256" key="5">
    <source>
        <dbReference type="SAM" id="MobiDB-lite"/>
    </source>
</evidence>
<keyword evidence="2" id="KW-0067">ATP-binding</keyword>
<evidence type="ECO:0000259" key="6">
    <source>
        <dbReference type="PROSITE" id="PS51755"/>
    </source>
</evidence>
<dbReference type="GO" id="GO:0004016">
    <property type="term" value="F:adenylate cyclase activity"/>
    <property type="evidence" value="ECO:0007669"/>
    <property type="project" value="TreeGrafter"/>
</dbReference>
<dbReference type="GO" id="GO:0003677">
    <property type="term" value="F:DNA binding"/>
    <property type="evidence" value="ECO:0007669"/>
    <property type="project" value="UniProtKB-UniRule"/>
</dbReference>
<keyword evidence="1" id="KW-0547">Nucleotide-binding</keyword>
<proteinExistence type="predicted"/>
<name>A0A8J7LXA3_9RHOB</name>
<dbReference type="InterPro" id="IPR029787">
    <property type="entry name" value="Nucleotide_cyclase"/>
</dbReference>
<dbReference type="Gene3D" id="1.25.40.10">
    <property type="entry name" value="Tetratricopeptide repeat domain"/>
    <property type="match status" value="1"/>
</dbReference>
<keyword evidence="3 4" id="KW-0238">DNA-binding</keyword>
<dbReference type="Gene3D" id="3.40.50.300">
    <property type="entry name" value="P-loop containing nucleotide triphosphate hydrolases"/>
    <property type="match status" value="1"/>
</dbReference>
<dbReference type="InterPro" id="IPR041664">
    <property type="entry name" value="AAA_16"/>
</dbReference>
<gene>
    <name evidence="7" type="ORF">JF290_17960</name>
</gene>
<accession>A0A8J7LXA3</accession>
<evidence type="ECO:0000256" key="1">
    <source>
        <dbReference type="ARBA" id="ARBA00022741"/>
    </source>
</evidence>
<dbReference type="Proteomes" id="UP000619079">
    <property type="component" value="Unassembled WGS sequence"/>
</dbReference>
<keyword evidence="8" id="KW-1185">Reference proteome</keyword>
<evidence type="ECO:0000256" key="3">
    <source>
        <dbReference type="ARBA" id="ARBA00023125"/>
    </source>
</evidence>
<dbReference type="SUPFAM" id="SSF46894">
    <property type="entry name" value="C-terminal effector domain of the bipartite response regulators"/>
    <property type="match status" value="1"/>
</dbReference>
<dbReference type="SUPFAM" id="SSF55073">
    <property type="entry name" value="Nucleotide cyclase"/>
    <property type="match status" value="1"/>
</dbReference>
<dbReference type="GO" id="GO:0005524">
    <property type="term" value="F:ATP binding"/>
    <property type="evidence" value="ECO:0007669"/>
    <property type="project" value="UniProtKB-KW"/>
</dbReference>
<evidence type="ECO:0000313" key="7">
    <source>
        <dbReference type="EMBL" id="MBJ6373416.1"/>
    </source>
</evidence>
<protein>
    <submittedName>
        <fullName evidence="7">AAA family ATPase</fullName>
    </submittedName>
</protein>
<dbReference type="PANTHER" id="PTHR16305">
    <property type="entry name" value="TESTICULAR SOLUBLE ADENYLYL CYCLASE"/>
    <property type="match status" value="1"/>
</dbReference>
<dbReference type="SUPFAM" id="SSF52540">
    <property type="entry name" value="P-loop containing nucleoside triphosphate hydrolases"/>
    <property type="match status" value="1"/>
</dbReference>
<evidence type="ECO:0000313" key="8">
    <source>
        <dbReference type="Proteomes" id="UP000619079"/>
    </source>
</evidence>
<reference evidence="7" key="1">
    <citation type="submission" date="2020-12" db="EMBL/GenBank/DDBJ databases">
        <title>Sedimentitalea sp. nov., isolated from sand in Incheon.</title>
        <authorList>
            <person name="Kim W."/>
        </authorList>
    </citation>
    <scope>NUCLEOTIDE SEQUENCE</scope>
    <source>
        <strain evidence="7">CAU 1593</strain>
    </source>
</reference>
<feature type="compositionally biased region" description="Polar residues" evidence="5">
    <location>
        <begin position="31"/>
        <end position="45"/>
    </location>
</feature>
<dbReference type="RefSeq" id="WP_199026289.1">
    <property type="nucleotide sequence ID" value="NZ_JAELVR010000013.1"/>
</dbReference>
<feature type="region of interest" description="Disordered" evidence="5">
    <location>
        <begin position="1"/>
        <end position="45"/>
    </location>
</feature>
<dbReference type="Pfam" id="PF00486">
    <property type="entry name" value="Trans_reg_C"/>
    <property type="match status" value="1"/>
</dbReference>
<dbReference type="InterPro" id="IPR011990">
    <property type="entry name" value="TPR-like_helical_dom_sf"/>
</dbReference>
<dbReference type="AlphaFoldDB" id="A0A8J7LXA3"/>
<feature type="domain" description="OmpR/PhoB-type" evidence="6">
    <location>
        <begin position="180"/>
        <end position="277"/>
    </location>
</feature>
<evidence type="ECO:0000256" key="4">
    <source>
        <dbReference type="PROSITE-ProRule" id="PRU01091"/>
    </source>
</evidence>
<dbReference type="InterPro" id="IPR027417">
    <property type="entry name" value="P-loop_NTPase"/>
</dbReference>
<dbReference type="EMBL" id="JAELVR010000013">
    <property type="protein sequence ID" value="MBJ6373416.1"/>
    <property type="molecule type" value="Genomic_DNA"/>
</dbReference>
<dbReference type="Gene3D" id="1.10.10.10">
    <property type="entry name" value="Winged helix-like DNA-binding domain superfamily/Winged helix DNA-binding domain"/>
    <property type="match status" value="1"/>
</dbReference>
<dbReference type="GO" id="GO:0000160">
    <property type="term" value="P:phosphorelay signal transduction system"/>
    <property type="evidence" value="ECO:0007669"/>
    <property type="project" value="InterPro"/>
</dbReference>
<dbReference type="InterPro" id="IPR016032">
    <property type="entry name" value="Sig_transdc_resp-reg_C-effctor"/>
</dbReference>
<dbReference type="GO" id="GO:0006355">
    <property type="term" value="P:regulation of DNA-templated transcription"/>
    <property type="evidence" value="ECO:0007669"/>
    <property type="project" value="InterPro"/>
</dbReference>
<dbReference type="Pfam" id="PF13191">
    <property type="entry name" value="AAA_16"/>
    <property type="match status" value="1"/>
</dbReference>
<dbReference type="GO" id="GO:0005737">
    <property type="term" value="C:cytoplasm"/>
    <property type="evidence" value="ECO:0007669"/>
    <property type="project" value="TreeGrafter"/>
</dbReference>
<feature type="DNA-binding region" description="OmpR/PhoB-type" evidence="4">
    <location>
        <begin position="180"/>
        <end position="277"/>
    </location>
</feature>
<organism evidence="7 8">
    <name type="scientific">Sedimentitalea arenosa</name>
    <dbReference type="NCBI Taxonomy" id="2798803"/>
    <lineage>
        <taxon>Bacteria</taxon>
        <taxon>Pseudomonadati</taxon>
        <taxon>Pseudomonadota</taxon>
        <taxon>Alphaproteobacteria</taxon>
        <taxon>Rhodobacterales</taxon>
        <taxon>Paracoccaceae</taxon>
        <taxon>Sedimentitalea</taxon>
    </lineage>
</organism>
<dbReference type="PANTHER" id="PTHR16305:SF28">
    <property type="entry name" value="GUANYLATE CYCLASE DOMAIN-CONTAINING PROTEIN"/>
    <property type="match status" value="1"/>
</dbReference>
<dbReference type="InterPro" id="IPR001867">
    <property type="entry name" value="OmpR/PhoB-type_DNA-bd"/>
</dbReference>
<dbReference type="Gene3D" id="3.30.70.1230">
    <property type="entry name" value="Nucleotide cyclase"/>
    <property type="match status" value="1"/>
</dbReference>
<dbReference type="CDD" id="cd00383">
    <property type="entry name" value="trans_reg_C"/>
    <property type="match status" value="1"/>
</dbReference>
<dbReference type="SMART" id="SM00862">
    <property type="entry name" value="Trans_reg_C"/>
    <property type="match status" value="1"/>
</dbReference>
<sequence length="1226" mass="133724">MQRWSEALRLRPHATRQSPLPGIAKRPLQQPRAQSTASPASRRQSSSLTMFPEYWVSMCFAHRSRFLSPKDTTGRDEKHLTFPFAVAKASGVVADCYFWHPSGAPLESAKDGRSMRRHHQASLPCLLPGTEIRAMGGTLTASYTGCQDANTLTVSVYCRPLGCILRLVSTPVGARGAQTQMIYQFAGFELDTDTGELRRAGQSISIAPKAFSVLTYLVKNHDRMVSKSELLDAFWSANVSEAALQTTISLVRKALQAGPDQAPIIKTLHGKGFRLVSPVTIVADPTPMPPTTALRHVQERRLVSVLYAQISAESDGLAQVERSRLKAEFIQIARQQIEADKGQLIRMMMDDFTVSFGLTPHFEDGARRAAYCAWQLAEQVRSVGRTGVSVSFGIETGTVLNDGADSGWTAPDEIEHRASRLARDAAPGTIHINETTKLQLGEEARCVPIGQGYLLTAPPEQRSGIPARPHIRPTRFVGRKAEHAFLTAAWDGAQSGSGKAVTLSGPAGIGKTRLVSEFLAAAHLGPERKTVVQCLPRLQDSAMAPIRQMCRRLFDALPDSLLEDRLDRALLGWFLDRPERPDPILESVSDQMRRVQSRALVLRLLNEICTATPLILVFEDTHWMDRESRAYLDELARNADSMALLLLITTRSGATSASDSASLLLSPLGRDESLALLREMPEAADLGTEEAVTLVDRAGGNPFFLEELALALRSENEVRTNLPETVQSVMEVRIADLEVRARTLLYAISVAGPAARLGHVADLLGLSEAEIGSDLAHLVELGFLVAEADCYGFRHALLHDTAYAMIAPDDRKSLHKHVAHLLESMPENEPVRPETLAWHLQQADETEQALVQWTRASQAAMYRSDRQDAISFARNGLSLLAPDFPDAAEHELRLQLSLGTALMAVEGYGSARVGTALDRARVLGDGRASFKNQTRIRAGLWVHTWVAGKLAESIDHAETLLRMARQAEDPALLLQAHAGLGAVLVHAGNLTAAQDHLKAGLFHATPDIVSSITVQNSAVTCAAYASWVAGLRGNTEEMHGFCEHASDLGKAVSNPFARAISLSLCSAARMFVGDVEGCQTLASKAATLSREHHFPFWLGTGLILSGWALGQRGQFDRAFDEIDEGLAVFRETGARVQLANWYGLKADTCLSADQPELGLRMVDQALDYATSTGDIWFVPRIRAVAAALHRRLGNAKEARLHASQCERLVQVNSLGPAFVTTGIARR</sequence>
<dbReference type="PROSITE" id="PS51755">
    <property type="entry name" value="OMPR_PHOB"/>
    <property type="match status" value="1"/>
</dbReference>
<evidence type="ECO:0000256" key="2">
    <source>
        <dbReference type="ARBA" id="ARBA00022840"/>
    </source>
</evidence>
<comment type="caution">
    <text evidence="7">The sequence shown here is derived from an EMBL/GenBank/DDBJ whole genome shotgun (WGS) entry which is preliminary data.</text>
</comment>
<dbReference type="InterPro" id="IPR036388">
    <property type="entry name" value="WH-like_DNA-bd_sf"/>
</dbReference>
<dbReference type="SUPFAM" id="SSF48452">
    <property type="entry name" value="TPR-like"/>
    <property type="match status" value="1"/>
</dbReference>